<dbReference type="GO" id="GO:0016301">
    <property type="term" value="F:kinase activity"/>
    <property type="evidence" value="ECO:0007669"/>
    <property type="project" value="UniProtKB-KW"/>
</dbReference>
<accession>A0A2N0X9S3</accession>
<gene>
    <name evidence="7" type="ORF">CXB45_02090</name>
</gene>
<evidence type="ECO:0000256" key="2">
    <source>
        <dbReference type="ARBA" id="ARBA00022741"/>
    </source>
</evidence>
<name>A0A2N0X9S3_9CORY</name>
<evidence type="ECO:0000256" key="1">
    <source>
        <dbReference type="ARBA" id="ARBA00022679"/>
    </source>
</evidence>
<evidence type="ECO:0000313" key="8">
    <source>
        <dbReference type="Proteomes" id="UP000233249"/>
    </source>
</evidence>
<keyword evidence="3" id="KW-0418">Kinase</keyword>
<protein>
    <recommendedName>
        <fullName evidence="6">Maltokinase N-terminal cap domain-containing protein</fullName>
    </recommendedName>
</protein>
<dbReference type="Pfam" id="PF18085">
    <property type="entry name" value="Mak_N_cap"/>
    <property type="match status" value="1"/>
</dbReference>
<feature type="region of interest" description="Disordered" evidence="5">
    <location>
        <begin position="123"/>
        <end position="150"/>
    </location>
</feature>
<dbReference type="GO" id="GO:0005524">
    <property type="term" value="F:ATP binding"/>
    <property type="evidence" value="ECO:0007669"/>
    <property type="project" value="UniProtKB-KW"/>
</dbReference>
<evidence type="ECO:0000256" key="5">
    <source>
        <dbReference type="SAM" id="MobiDB-lite"/>
    </source>
</evidence>
<dbReference type="AlphaFoldDB" id="A0A2N0X9S3"/>
<proteinExistence type="predicted"/>
<feature type="domain" description="Maltokinase N-terminal cap" evidence="6">
    <location>
        <begin position="42"/>
        <end position="110"/>
    </location>
</feature>
<dbReference type="EMBL" id="PJAF01000003">
    <property type="protein sequence ID" value="PKF69460.1"/>
    <property type="molecule type" value="Genomic_DNA"/>
</dbReference>
<keyword evidence="2" id="KW-0547">Nucleotide-binding</keyword>
<dbReference type="InterPro" id="IPR040999">
    <property type="entry name" value="Mak_N_cap"/>
</dbReference>
<sequence length="197" mass="21358">MGMSERQDQNTAEVYMDAALSPGKEHFRRLVLLREGLIADGEELEPQASWRLLDPEGQVGVEIAVLRANARLVQAPLTYRPRPLEEGEGLLGEMEHSVLGTRYVYDARRDPAFPPLLAAALREGAQPPRERDPRTGETQPPQVRLEAAPGAPAGAEFGLLLEPEAAEGDLTPGTLVGSWGEGERAGRAVLARARGPR</sequence>
<dbReference type="Proteomes" id="UP000233249">
    <property type="component" value="Unassembled WGS sequence"/>
</dbReference>
<reference evidence="7 8" key="1">
    <citation type="submission" date="2017-12" db="EMBL/GenBank/DDBJ databases">
        <title>Corynebacterium mastitidis 16-1433 Genome.</title>
        <authorList>
            <person name="Gulvik C.A."/>
        </authorList>
    </citation>
    <scope>NUCLEOTIDE SEQUENCE [LARGE SCALE GENOMIC DNA]</scope>
    <source>
        <strain evidence="7 8">16-1433</strain>
    </source>
</reference>
<dbReference type="STRING" id="1121365.GCA_000375365_00332"/>
<evidence type="ECO:0000256" key="3">
    <source>
        <dbReference type="ARBA" id="ARBA00022777"/>
    </source>
</evidence>
<comment type="caution">
    <text evidence="7">The sequence shown here is derived from an EMBL/GenBank/DDBJ whole genome shotgun (WGS) entry which is preliminary data.</text>
</comment>
<evidence type="ECO:0000256" key="4">
    <source>
        <dbReference type="ARBA" id="ARBA00022840"/>
    </source>
</evidence>
<keyword evidence="1" id="KW-0808">Transferase</keyword>
<organism evidence="7 8">
    <name type="scientific">Corynebacterium mastitidis</name>
    <dbReference type="NCBI Taxonomy" id="161890"/>
    <lineage>
        <taxon>Bacteria</taxon>
        <taxon>Bacillati</taxon>
        <taxon>Actinomycetota</taxon>
        <taxon>Actinomycetes</taxon>
        <taxon>Mycobacteriales</taxon>
        <taxon>Corynebacteriaceae</taxon>
        <taxon>Corynebacterium</taxon>
    </lineage>
</organism>
<evidence type="ECO:0000259" key="6">
    <source>
        <dbReference type="Pfam" id="PF18085"/>
    </source>
</evidence>
<evidence type="ECO:0000313" key="7">
    <source>
        <dbReference type="EMBL" id="PKF69460.1"/>
    </source>
</evidence>
<keyword evidence="4" id="KW-0067">ATP-binding</keyword>